<sequence length="118" mass="14353">MKRYVNKIGNFWDRCRKDHPHHIVSLMVEGNKDLLEREDRLNLNRQGLEHFRDRYECGKFIKSMHYDKPFGVIEFIRNCFEHLISIWNAYNLEDELQAIFPEVLGMIHYELYILPEVI</sequence>
<gene>
    <name evidence="1" type="ORF">COLO4_31605</name>
</gene>
<name>A0A1R3H3Y2_9ROSI</name>
<dbReference type="EMBL" id="AWUE01020862">
    <property type="protein sequence ID" value="OMO65047.1"/>
    <property type="molecule type" value="Genomic_DNA"/>
</dbReference>
<reference evidence="2" key="1">
    <citation type="submission" date="2013-09" db="EMBL/GenBank/DDBJ databases">
        <title>Corchorus olitorius genome sequencing.</title>
        <authorList>
            <person name="Alam M."/>
            <person name="Haque M.S."/>
            <person name="Islam M.S."/>
            <person name="Emdad E.M."/>
            <person name="Islam M.M."/>
            <person name="Ahmed B."/>
            <person name="Halim A."/>
            <person name="Hossen Q.M.M."/>
            <person name="Hossain M.Z."/>
            <person name="Ahmed R."/>
            <person name="Khan M.M."/>
            <person name="Islam R."/>
            <person name="Rashid M.M."/>
            <person name="Khan S.A."/>
            <person name="Rahman M.S."/>
            <person name="Alam M."/>
            <person name="Yahiya A.S."/>
            <person name="Khan M.S."/>
            <person name="Azam M.S."/>
            <person name="Haque T."/>
            <person name="Lashkar M.Z.H."/>
            <person name="Akhand A.I."/>
            <person name="Morshed G."/>
            <person name="Roy S."/>
            <person name="Uddin K.S."/>
            <person name="Rabeya T."/>
            <person name="Hossain A.S."/>
            <person name="Chowdhury A."/>
            <person name="Snigdha A.R."/>
            <person name="Mortoza M.S."/>
            <person name="Matin S.A."/>
            <person name="Hoque S.M.E."/>
            <person name="Islam M.K."/>
            <person name="Roy D.K."/>
            <person name="Haider R."/>
            <person name="Moosa M.M."/>
            <person name="Elias S.M."/>
            <person name="Hasan A.M."/>
            <person name="Jahan S."/>
            <person name="Shafiuddin M."/>
            <person name="Mahmood N."/>
            <person name="Shommy N.S."/>
        </authorList>
    </citation>
    <scope>NUCLEOTIDE SEQUENCE [LARGE SCALE GENOMIC DNA]</scope>
    <source>
        <strain evidence="2">cv. O-4</strain>
    </source>
</reference>
<feature type="non-terminal residue" evidence="1">
    <location>
        <position position="118"/>
    </location>
</feature>
<evidence type="ECO:0000313" key="2">
    <source>
        <dbReference type="Proteomes" id="UP000187203"/>
    </source>
</evidence>
<dbReference type="AlphaFoldDB" id="A0A1R3H3Y2"/>
<comment type="caution">
    <text evidence="1">The sequence shown here is derived from an EMBL/GenBank/DDBJ whole genome shotgun (WGS) entry which is preliminary data.</text>
</comment>
<protein>
    <submittedName>
        <fullName evidence="1">Uncharacterized protein</fullName>
    </submittedName>
</protein>
<accession>A0A1R3H3Y2</accession>
<keyword evidence="2" id="KW-1185">Reference proteome</keyword>
<proteinExistence type="predicted"/>
<organism evidence="1 2">
    <name type="scientific">Corchorus olitorius</name>
    <dbReference type="NCBI Taxonomy" id="93759"/>
    <lineage>
        <taxon>Eukaryota</taxon>
        <taxon>Viridiplantae</taxon>
        <taxon>Streptophyta</taxon>
        <taxon>Embryophyta</taxon>
        <taxon>Tracheophyta</taxon>
        <taxon>Spermatophyta</taxon>
        <taxon>Magnoliopsida</taxon>
        <taxon>eudicotyledons</taxon>
        <taxon>Gunneridae</taxon>
        <taxon>Pentapetalae</taxon>
        <taxon>rosids</taxon>
        <taxon>malvids</taxon>
        <taxon>Malvales</taxon>
        <taxon>Malvaceae</taxon>
        <taxon>Grewioideae</taxon>
        <taxon>Apeibeae</taxon>
        <taxon>Corchorus</taxon>
    </lineage>
</organism>
<evidence type="ECO:0000313" key="1">
    <source>
        <dbReference type="EMBL" id="OMO65047.1"/>
    </source>
</evidence>
<dbReference type="Proteomes" id="UP000187203">
    <property type="component" value="Unassembled WGS sequence"/>
</dbReference>